<dbReference type="EC" id="6.3.2.2" evidence="4"/>
<accession>A0ABN6M3R6</accession>
<gene>
    <name evidence="5" type="ORF">DPPLL_19130</name>
</gene>
<organism evidence="5 6">
    <name type="scientific">Desulfofustis limnaeus</name>
    <dbReference type="NCBI Taxonomy" id="2740163"/>
    <lineage>
        <taxon>Bacteria</taxon>
        <taxon>Pseudomonadati</taxon>
        <taxon>Thermodesulfobacteriota</taxon>
        <taxon>Desulfobulbia</taxon>
        <taxon>Desulfobulbales</taxon>
        <taxon>Desulfocapsaceae</taxon>
        <taxon>Desulfofustis</taxon>
    </lineage>
</organism>
<evidence type="ECO:0000313" key="6">
    <source>
        <dbReference type="Proteomes" id="UP000830055"/>
    </source>
</evidence>
<dbReference type="InterPro" id="IPR050141">
    <property type="entry name" value="GCL_type2/YbdK_subfam"/>
</dbReference>
<comment type="function">
    <text evidence="4">ATP-dependent carboxylate-amine ligase which exhibits weak glutamate--cysteine ligase activity.</text>
</comment>
<keyword evidence="2 4" id="KW-0547">Nucleotide-binding</keyword>
<dbReference type="EMBL" id="AP025516">
    <property type="protein sequence ID" value="BDD87548.1"/>
    <property type="molecule type" value="Genomic_DNA"/>
</dbReference>
<evidence type="ECO:0000256" key="4">
    <source>
        <dbReference type="HAMAP-Rule" id="MF_01609"/>
    </source>
</evidence>
<dbReference type="Pfam" id="PF04107">
    <property type="entry name" value="GCS2"/>
    <property type="match status" value="1"/>
</dbReference>
<dbReference type="NCBIfam" id="TIGR02050">
    <property type="entry name" value="gshA_cyan_rel"/>
    <property type="match status" value="1"/>
</dbReference>
<dbReference type="InterPro" id="IPR011793">
    <property type="entry name" value="YbdK"/>
</dbReference>
<evidence type="ECO:0000256" key="1">
    <source>
        <dbReference type="ARBA" id="ARBA00022598"/>
    </source>
</evidence>
<dbReference type="SUPFAM" id="SSF55931">
    <property type="entry name" value="Glutamine synthetase/guanido kinase"/>
    <property type="match status" value="1"/>
</dbReference>
<comment type="similarity">
    <text evidence="4">Belongs to the glutamate--cysteine ligase type 2 family. YbdK subfamily.</text>
</comment>
<name>A0ABN6M3R6_9BACT</name>
<dbReference type="InterPro" id="IPR006336">
    <property type="entry name" value="GCS2"/>
</dbReference>
<evidence type="ECO:0000256" key="2">
    <source>
        <dbReference type="ARBA" id="ARBA00022741"/>
    </source>
</evidence>
<comment type="catalytic activity">
    <reaction evidence="4">
        <text>L-cysteine + L-glutamate + ATP = gamma-L-glutamyl-L-cysteine + ADP + phosphate + H(+)</text>
        <dbReference type="Rhea" id="RHEA:13285"/>
        <dbReference type="ChEBI" id="CHEBI:15378"/>
        <dbReference type="ChEBI" id="CHEBI:29985"/>
        <dbReference type="ChEBI" id="CHEBI:30616"/>
        <dbReference type="ChEBI" id="CHEBI:35235"/>
        <dbReference type="ChEBI" id="CHEBI:43474"/>
        <dbReference type="ChEBI" id="CHEBI:58173"/>
        <dbReference type="ChEBI" id="CHEBI:456216"/>
        <dbReference type="EC" id="6.3.2.2"/>
    </reaction>
</comment>
<evidence type="ECO:0000256" key="3">
    <source>
        <dbReference type="ARBA" id="ARBA00022840"/>
    </source>
</evidence>
<sequence>MAMTGDFFSFHQGSRFTIGVEIEFQIIDANDCSLVPLGPHLLNLAPLLLRPRLALELIKSMLEIQTGICHDVRDVENDLLQTCSLAEELAADNGCLLYAASLHPFARAASQELTDDTRFARIMDELQVIGRRFISQGLHVHIGLPDGDTAIRVCNEIQAFLPVFLALSTSSPFFQAKDTGFMSYRTKLFEVLPMAGIYDFLPDWRSFVAELDNLRRHGIIETIHDLWWDARPNGTLGTVEIRICDLPTRFSDILAIVALIQATVAWLADSCPEARPLRGTLLRANKWQAARYGLEGRFVDPTGKLGSHAMNLRLAAMLLKRKVSELADQLHSATYLEHLDSIISGGTGADLQRRVYHKSGQFKEVIRTVQNGFWK</sequence>
<keyword evidence="3 4" id="KW-0067">ATP-binding</keyword>
<dbReference type="HAMAP" id="MF_01609">
    <property type="entry name" value="Glu_cys_ligase_2"/>
    <property type="match status" value="1"/>
</dbReference>
<dbReference type="Gene3D" id="3.30.590.20">
    <property type="match status" value="1"/>
</dbReference>
<proteinExistence type="inferred from homology"/>
<dbReference type="PANTHER" id="PTHR36510">
    <property type="entry name" value="GLUTAMATE--CYSTEINE LIGASE 2-RELATED"/>
    <property type="match status" value="1"/>
</dbReference>
<dbReference type="Proteomes" id="UP000830055">
    <property type="component" value="Chromosome"/>
</dbReference>
<reference evidence="5 6" key="1">
    <citation type="submission" date="2022-01" db="EMBL/GenBank/DDBJ databases">
        <title>Desulfofustis limnae sp. nov., a novel mesophilic sulfate-reducing bacterium isolated from marsh soil.</title>
        <authorList>
            <person name="Watanabe M."/>
            <person name="Takahashi A."/>
            <person name="Kojima H."/>
            <person name="Fukui M."/>
        </authorList>
    </citation>
    <scope>NUCLEOTIDE SEQUENCE [LARGE SCALE GENOMIC DNA]</scope>
    <source>
        <strain evidence="5 6">PPLL</strain>
    </source>
</reference>
<dbReference type="GO" id="GO:0016874">
    <property type="term" value="F:ligase activity"/>
    <property type="evidence" value="ECO:0007669"/>
    <property type="project" value="UniProtKB-KW"/>
</dbReference>
<protein>
    <recommendedName>
        <fullName evidence="4">Putative glutamate--cysteine ligase 2</fullName>
        <ecNumber evidence="4">6.3.2.2</ecNumber>
    </recommendedName>
    <alternativeName>
        <fullName evidence="4">Gamma-glutamylcysteine synthetase 2</fullName>
        <shortName evidence="4">GCS 2</shortName>
        <shortName evidence="4">Gamma-GCS 2</shortName>
    </alternativeName>
</protein>
<evidence type="ECO:0000313" key="5">
    <source>
        <dbReference type="EMBL" id="BDD87548.1"/>
    </source>
</evidence>
<dbReference type="PANTHER" id="PTHR36510:SF1">
    <property type="entry name" value="GLUTAMATE--CYSTEINE LIGASE 2-RELATED"/>
    <property type="match status" value="1"/>
</dbReference>
<keyword evidence="1 4" id="KW-0436">Ligase</keyword>
<keyword evidence="6" id="KW-1185">Reference proteome</keyword>
<dbReference type="InterPro" id="IPR014746">
    <property type="entry name" value="Gln_synth/guanido_kin_cat_dom"/>
</dbReference>